<dbReference type="SUPFAM" id="SSF53335">
    <property type="entry name" value="S-adenosyl-L-methionine-dependent methyltransferases"/>
    <property type="match status" value="1"/>
</dbReference>
<evidence type="ECO:0000256" key="7">
    <source>
        <dbReference type="ARBA" id="ARBA00022691"/>
    </source>
</evidence>
<dbReference type="GO" id="GO:0070476">
    <property type="term" value="P:rRNA (guanine-N7)-methylation"/>
    <property type="evidence" value="ECO:0007669"/>
    <property type="project" value="InterPro"/>
</dbReference>
<dbReference type="InterPro" id="IPR039769">
    <property type="entry name" value="Bud23-like"/>
</dbReference>
<feature type="domain" description="Methyltransferase type 11" evidence="10">
    <location>
        <begin position="52"/>
        <end position="137"/>
    </location>
</feature>
<reference evidence="12 13" key="1">
    <citation type="submission" date="2019-09" db="EMBL/GenBank/DDBJ databases">
        <authorList>
            <person name="Brejova B."/>
        </authorList>
    </citation>
    <scope>NUCLEOTIDE SEQUENCE [LARGE SCALE GENOMIC DNA]</scope>
</reference>
<evidence type="ECO:0000313" key="12">
    <source>
        <dbReference type="EMBL" id="VVT54631.1"/>
    </source>
</evidence>
<evidence type="ECO:0000259" key="11">
    <source>
        <dbReference type="Pfam" id="PF12589"/>
    </source>
</evidence>
<feature type="compositionally biased region" description="Basic residues" evidence="9">
    <location>
        <begin position="240"/>
        <end position="253"/>
    </location>
</feature>
<comment type="subcellular location">
    <subcellularLocation>
        <location evidence="2">Cytoplasm</location>
    </subcellularLocation>
    <subcellularLocation>
        <location evidence="1">Nucleus</location>
    </subcellularLocation>
</comment>
<dbReference type="EMBL" id="CABVLU010000003">
    <property type="protein sequence ID" value="VVT54631.1"/>
    <property type="molecule type" value="Genomic_DNA"/>
</dbReference>
<protein>
    <recommendedName>
        <fullName evidence="14">Methyltransferase type 11 domain-containing protein</fullName>
    </recommendedName>
</protein>
<keyword evidence="4" id="KW-0963">Cytoplasm</keyword>
<proteinExistence type="inferred from homology"/>
<dbReference type="InterPro" id="IPR029063">
    <property type="entry name" value="SAM-dependent_MTases_sf"/>
</dbReference>
<dbReference type="Proteomes" id="UP000398389">
    <property type="component" value="Unassembled WGS sequence"/>
</dbReference>
<evidence type="ECO:0000256" key="6">
    <source>
        <dbReference type="ARBA" id="ARBA00022679"/>
    </source>
</evidence>
<dbReference type="Gene3D" id="3.40.50.150">
    <property type="entry name" value="Vaccinia Virus protein VP39"/>
    <property type="match status" value="1"/>
</dbReference>
<accession>A0A5E8BU50</accession>
<dbReference type="OrthoDB" id="2877at2759"/>
<evidence type="ECO:0008006" key="14">
    <source>
        <dbReference type="Google" id="ProtNLM"/>
    </source>
</evidence>
<name>A0A5E8BU50_9ASCO</name>
<keyword evidence="7" id="KW-0949">S-adenosyl-L-methionine</keyword>
<dbReference type="GeneID" id="43582987"/>
<keyword evidence="6" id="KW-0808">Transferase</keyword>
<evidence type="ECO:0000256" key="9">
    <source>
        <dbReference type="SAM" id="MobiDB-lite"/>
    </source>
</evidence>
<dbReference type="InterPro" id="IPR013216">
    <property type="entry name" value="Methyltransf_11"/>
</dbReference>
<evidence type="ECO:0000313" key="13">
    <source>
        <dbReference type="Proteomes" id="UP000398389"/>
    </source>
</evidence>
<dbReference type="GO" id="GO:0016435">
    <property type="term" value="F:rRNA (guanine) methyltransferase activity"/>
    <property type="evidence" value="ECO:0007669"/>
    <property type="project" value="InterPro"/>
</dbReference>
<evidence type="ECO:0000256" key="2">
    <source>
        <dbReference type="ARBA" id="ARBA00004496"/>
    </source>
</evidence>
<evidence type="ECO:0000256" key="5">
    <source>
        <dbReference type="ARBA" id="ARBA00022603"/>
    </source>
</evidence>
<dbReference type="PANTHER" id="PTHR12734:SF0">
    <property type="entry name" value="18S RRNA (GUANINE-N(7))-METHYLTRANSFERASE-RELATED"/>
    <property type="match status" value="1"/>
</dbReference>
<dbReference type="RefSeq" id="XP_031854778.1">
    <property type="nucleotide sequence ID" value="XM_031998887.1"/>
</dbReference>
<dbReference type="AlphaFoldDB" id="A0A5E8BU50"/>
<feature type="region of interest" description="Disordered" evidence="9">
    <location>
        <begin position="222"/>
        <end position="270"/>
    </location>
</feature>
<sequence>MSRPEFTAPPEIFYNEDESRKYTQSNRVQQIQATMTLRALELLNLPPHQLILDIGCGSGLSGEILTEEGPHEWIGMDISASMLANALDREVAGDLFLADMGAGVPFRAGVFDAAVSISAIQWLCNADRADAEPKRRLAAFFGTLFAALKRGGKVCCQFYPTSQKQTDAILSAAKTAGFGGGLVVDDPESKKNTKYYLVLTAGQVENEAEQINLAGVTMDEAVRRSKKNGSGKNGETRKDYIKRKKELQKLRGKVVKEDSRYSGRKRRPRF</sequence>
<evidence type="ECO:0000256" key="4">
    <source>
        <dbReference type="ARBA" id="ARBA00022490"/>
    </source>
</evidence>
<dbReference type="FunFam" id="3.40.50.150:FF:000017">
    <property type="entry name" value="probable 18S rRNA (Guanine-N(7))-methyltransferase"/>
    <property type="match status" value="1"/>
</dbReference>
<dbReference type="Pfam" id="PF12589">
    <property type="entry name" value="WBS_methylT"/>
    <property type="match status" value="1"/>
</dbReference>
<gene>
    <name evidence="12" type="ORF">SAPINGB_P004172</name>
</gene>
<evidence type="ECO:0000256" key="8">
    <source>
        <dbReference type="ARBA" id="ARBA00023242"/>
    </source>
</evidence>
<dbReference type="GO" id="GO:0005730">
    <property type="term" value="C:nucleolus"/>
    <property type="evidence" value="ECO:0007669"/>
    <property type="project" value="TreeGrafter"/>
</dbReference>
<keyword evidence="5" id="KW-0489">Methyltransferase</keyword>
<evidence type="ECO:0000259" key="10">
    <source>
        <dbReference type="Pfam" id="PF08241"/>
    </source>
</evidence>
<evidence type="ECO:0000256" key="1">
    <source>
        <dbReference type="ARBA" id="ARBA00004123"/>
    </source>
</evidence>
<dbReference type="CDD" id="cd02440">
    <property type="entry name" value="AdoMet_MTases"/>
    <property type="match status" value="1"/>
</dbReference>
<comment type="similarity">
    <text evidence="3">Belongs to the class I-like SAM-binding methyltransferase superfamily. BUD23/WBSCR22 family.</text>
</comment>
<dbReference type="PANTHER" id="PTHR12734">
    <property type="entry name" value="METHYLTRANSFERASE-RELATED"/>
    <property type="match status" value="1"/>
</dbReference>
<dbReference type="Pfam" id="PF08241">
    <property type="entry name" value="Methyltransf_11"/>
    <property type="match status" value="1"/>
</dbReference>
<dbReference type="GO" id="GO:0005737">
    <property type="term" value="C:cytoplasm"/>
    <property type="evidence" value="ECO:0007669"/>
    <property type="project" value="UniProtKB-SubCell"/>
</dbReference>
<keyword evidence="13" id="KW-1185">Reference proteome</keyword>
<dbReference type="InterPro" id="IPR022238">
    <property type="entry name" value="Bud23_C"/>
</dbReference>
<evidence type="ECO:0000256" key="3">
    <source>
        <dbReference type="ARBA" id="ARBA00005547"/>
    </source>
</evidence>
<keyword evidence="8" id="KW-0539">Nucleus</keyword>
<feature type="domain" description="18S rRNA (guanine(1575)-N(7))-methyltransferase Bud23 C-terminal" evidence="11">
    <location>
        <begin position="212"/>
        <end position="267"/>
    </location>
</feature>
<organism evidence="12 13">
    <name type="scientific">Magnusiomyces paraingens</name>
    <dbReference type="NCBI Taxonomy" id="2606893"/>
    <lineage>
        <taxon>Eukaryota</taxon>
        <taxon>Fungi</taxon>
        <taxon>Dikarya</taxon>
        <taxon>Ascomycota</taxon>
        <taxon>Saccharomycotina</taxon>
        <taxon>Dipodascomycetes</taxon>
        <taxon>Dipodascales</taxon>
        <taxon>Dipodascaceae</taxon>
        <taxon>Magnusiomyces</taxon>
    </lineage>
</organism>